<protein>
    <recommendedName>
        <fullName evidence="2">Gag-Pol polyprotein</fullName>
    </recommendedName>
</protein>
<dbReference type="EMBL" id="BKCJ010005154">
    <property type="protein sequence ID" value="GEU65185.1"/>
    <property type="molecule type" value="Genomic_DNA"/>
</dbReference>
<accession>A0A6L2LYG4</accession>
<reference evidence="1" key="1">
    <citation type="journal article" date="2019" name="Sci. Rep.">
        <title>Draft genome of Tanacetum cinerariifolium, the natural source of mosquito coil.</title>
        <authorList>
            <person name="Yamashiro T."/>
            <person name="Shiraishi A."/>
            <person name="Satake H."/>
            <person name="Nakayama K."/>
        </authorList>
    </citation>
    <scope>NUCLEOTIDE SEQUENCE</scope>
</reference>
<proteinExistence type="predicted"/>
<evidence type="ECO:0008006" key="2">
    <source>
        <dbReference type="Google" id="ProtNLM"/>
    </source>
</evidence>
<gene>
    <name evidence="1" type="ORF">Tci_037163</name>
</gene>
<name>A0A6L2LYG4_TANCI</name>
<organism evidence="1">
    <name type="scientific">Tanacetum cinerariifolium</name>
    <name type="common">Dalmatian daisy</name>
    <name type="synonym">Chrysanthemum cinerariifolium</name>
    <dbReference type="NCBI Taxonomy" id="118510"/>
    <lineage>
        <taxon>Eukaryota</taxon>
        <taxon>Viridiplantae</taxon>
        <taxon>Streptophyta</taxon>
        <taxon>Embryophyta</taxon>
        <taxon>Tracheophyta</taxon>
        <taxon>Spermatophyta</taxon>
        <taxon>Magnoliopsida</taxon>
        <taxon>eudicotyledons</taxon>
        <taxon>Gunneridae</taxon>
        <taxon>Pentapetalae</taxon>
        <taxon>asterids</taxon>
        <taxon>campanulids</taxon>
        <taxon>Asterales</taxon>
        <taxon>Asteraceae</taxon>
        <taxon>Asteroideae</taxon>
        <taxon>Anthemideae</taxon>
        <taxon>Anthemidinae</taxon>
        <taxon>Tanacetum</taxon>
    </lineage>
</organism>
<comment type="caution">
    <text evidence="1">The sequence shown here is derived from an EMBL/GenBank/DDBJ whole genome shotgun (WGS) entry which is preliminary data.</text>
</comment>
<evidence type="ECO:0000313" key="1">
    <source>
        <dbReference type="EMBL" id="GEU65185.1"/>
    </source>
</evidence>
<dbReference type="AlphaFoldDB" id="A0A6L2LYG4"/>
<sequence>MGLPKDIYAAVNSYNATQEIWLHVQMMKGIYIGFQEKEAKFLNELERFTSTEGESIESYYHSFAKLMYDLNRNQLTPKKIACNLKFLNNLQPEWKRYVTLVYQTNKLHDVDYNQLLDYNQL</sequence>